<reference evidence="1 2" key="1">
    <citation type="journal article" date="2024" name="J Genomics">
        <title>Draft genome sequencing and assembly of Favolaschia claudopus CIRM-BRFM 2984 isolated from oak limbs.</title>
        <authorList>
            <person name="Navarro D."/>
            <person name="Drula E."/>
            <person name="Chaduli D."/>
            <person name="Cazenave R."/>
            <person name="Ahrendt S."/>
            <person name="Wang J."/>
            <person name="Lipzen A."/>
            <person name="Daum C."/>
            <person name="Barry K."/>
            <person name="Grigoriev I.V."/>
            <person name="Favel A."/>
            <person name="Rosso M.N."/>
            <person name="Martin F."/>
        </authorList>
    </citation>
    <scope>NUCLEOTIDE SEQUENCE [LARGE SCALE GENOMIC DNA]</scope>
    <source>
        <strain evidence="1 2">CIRM-BRFM 2984</strain>
    </source>
</reference>
<sequence>MSVPGLPLPELWEVIIGFIPPLLNDLNTVSLVCRSFSSPAQRRLFNEITIGDHRFGEIDGVHPLEPRARRLIDVLNESPHLIAYIRSLRIYSGSQAAYRALGTISWSHLINLTFEFTPPWSALADIQKLVRTPSLRSLHTYYDEQEWSEEALFGVLSCCSENLEELELEIIADETSSFRGPELPRLRPVLRSLTLGTDGPLPDFIHEAFDLTRLRSLSWHGSRSTALDRLFLRYGSTVEILILPGGLSANPHANFNFGRSFTSLTYLQVKFTYNCFDAINETLAHLSPSNCLATLRFDILAALIHDYNFKPWATEFEDITLARLGALRRLEMAFVPKYIPGDEQDSPELFRPFFPRLDEKDLLFLCV</sequence>
<protein>
    <recommendedName>
        <fullName evidence="3">F-box domain-containing protein</fullName>
    </recommendedName>
</protein>
<evidence type="ECO:0008006" key="3">
    <source>
        <dbReference type="Google" id="ProtNLM"/>
    </source>
</evidence>
<proteinExistence type="predicted"/>
<name>A0AAW0AXZ2_9AGAR</name>
<dbReference type="AlphaFoldDB" id="A0AAW0AXZ2"/>
<dbReference type="EMBL" id="JAWWNJ010000046">
    <property type="protein sequence ID" value="KAK7018218.1"/>
    <property type="molecule type" value="Genomic_DNA"/>
</dbReference>
<organism evidence="1 2">
    <name type="scientific">Favolaschia claudopus</name>
    <dbReference type="NCBI Taxonomy" id="2862362"/>
    <lineage>
        <taxon>Eukaryota</taxon>
        <taxon>Fungi</taxon>
        <taxon>Dikarya</taxon>
        <taxon>Basidiomycota</taxon>
        <taxon>Agaricomycotina</taxon>
        <taxon>Agaricomycetes</taxon>
        <taxon>Agaricomycetidae</taxon>
        <taxon>Agaricales</taxon>
        <taxon>Marasmiineae</taxon>
        <taxon>Mycenaceae</taxon>
        <taxon>Favolaschia</taxon>
    </lineage>
</organism>
<gene>
    <name evidence="1" type="ORF">R3P38DRAFT_3360037</name>
</gene>
<evidence type="ECO:0000313" key="1">
    <source>
        <dbReference type="EMBL" id="KAK7018218.1"/>
    </source>
</evidence>
<keyword evidence="2" id="KW-1185">Reference proteome</keyword>
<accession>A0AAW0AXZ2</accession>
<dbReference type="Proteomes" id="UP001362999">
    <property type="component" value="Unassembled WGS sequence"/>
</dbReference>
<comment type="caution">
    <text evidence="1">The sequence shown here is derived from an EMBL/GenBank/DDBJ whole genome shotgun (WGS) entry which is preliminary data.</text>
</comment>
<evidence type="ECO:0000313" key="2">
    <source>
        <dbReference type="Proteomes" id="UP001362999"/>
    </source>
</evidence>